<dbReference type="SUPFAM" id="SSF103657">
    <property type="entry name" value="BAR/IMD domain-like"/>
    <property type="match status" value="1"/>
</dbReference>
<dbReference type="VEuPathDB" id="TriTrypDB:LpyrH10_14_0070"/>
<accession>A0A0M9FXR4</accession>
<dbReference type="EMBL" id="LGTL01000014">
    <property type="protein sequence ID" value="KPA78099.1"/>
    <property type="molecule type" value="Genomic_DNA"/>
</dbReference>
<feature type="region of interest" description="Disordered" evidence="1">
    <location>
        <begin position="145"/>
        <end position="170"/>
    </location>
</feature>
<dbReference type="Proteomes" id="UP000037923">
    <property type="component" value="Unassembled WGS sequence"/>
</dbReference>
<evidence type="ECO:0000313" key="2">
    <source>
        <dbReference type="EMBL" id="KPA78099.1"/>
    </source>
</evidence>
<dbReference type="Gene3D" id="1.20.1270.60">
    <property type="entry name" value="Arfaptin homology (AH) domain/BAR domain"/>
    <property type="match status" value="1"/>
</dbReference>
<dbReference type="PANTHER" id="PTHR38148:SF3">
    <property type="entry name" value="BAR DOMAIN-CONTAINING PROTEIN"/>
    <property type="match status" value="1"/>
</dbReference>
<dbReference type="RefSeq" id="XP_015656538.1">
    <property type="nucleotide sequence ID" value="XM_015804560.1"/>
</dbReference>
<gene>
    <name evidence="2" type="ORF">ABB37_06292</name>
</gene>
<dbReference type="PANTHER" id="PTHR38148">
    <property type="entry name" value="BAR DOMAIN-CONTAINING PROTEIN"/>
    <property type="match status" value="1"/>
</dbReference>
<evidence type="ECO:0000313" key="3">
    <source>
        <dbReference type="Proteomes" id="UP000037923"/>
    </source>
</evidence>
<dbReference type="AlphaFoldDB" id="A0A0M9FXR4"/>
<sequence length="227" mass="25738">MKKFMMDTKAALGTAPKTEDKDYDQKAADLKSIQKALSEYKSAMEKMKSAAQSFASAMAAMEKAFETLGKGEDATEEMKKMTKEYEAVSKKVNDQILTDFKKAIGDHEDMKGVKDLAADCKKLESSRNKVMAEYDTYRDSVDKKEQEYKKKNKDLSDSKHYHEEVAKRDSLKQEFEKADKEFKDKHAELEKEKVTAYSSGMSGYLMSTSHFLDSIEKELSHVAPKAA</sequence>
<dbReference type="GeneID" id="26906581"/>
<evidence type="ECO:0000256" key="1">
    <source>
        <dbReference type="SAM" id="MobiDB-lite"/>
    </source>
</evidence>
<proteinExistence type="predicted"/>
<dbReference type="InterPro" id="IPR027267">
    <property type="entry name" value="AH/BAR_dom_sf"/>
</dbReference>
<keyword evidence="3" id="KW-1185">Reference proteome</keyword>
<protein>
    <recommendedName>
        <fullName evidence="4">BAR domain-containing protein</fullName>
    </recommendedName>
</protein>
<comment type="caution">
    <text evidence="2">The sequence shown here is derived from an EMBL/GenBank/DDBJ whole genome shotgun (WGS) entry which is preliminary data.</text>
</comment>
<reference evidence="2 3" key="1">
    <citation type="submission" date="2015-07" db="EMBL/GenBank/DDBJ databases">
        <title>High-quality genome of monoxenous trypanosomatid Leptomonas pyrrhocoris.</title>
        <authorList>
            <person name="Flegontov P."/>
            <person name="Butenko A."/>
            <person name="Firsov S."/>
            <person name="Vlcek C."/>
            <person name="Logacheva M.D."/>
            <person name="Field M."/>
            <person name="Filatov D."/>
            <person name="Flegontova O."/>
            <person name="Gerasimov E."/>
            <person name="Jackson A.P."/>
            <person name="Kelly S."/>
            <person name="Opperdoes F."/>
            <person name="O'Reilly A."/>
            <person name="Votypka J."/>
            <person name="Yurchenko V."/>
            <person name="Lukes J."/>
        </authorList>
    </citation>
    <scope>NUCLEOTIDE SEQUENCE [LARGE SCALE GENOMIC DNA]</scope>
    <source>
        <strain evidence="2">H10</strain>
    </source>
</reference>
<dbReference type="OrthoDB" id="273225at2759"/>
<dbReference type="OMA" id="VGDFAQM"/>
<organism evidence="2 3">
    <name type="scientific">Leptomonas pyrrhocoris</name>
    <name type="common">Firebug parasite</name>
    <dbReference type="NCBI Taxonomy" id="157538"/>
    <lineage>
        <taxon>Eukaryota</taxon>
        <taxon>Discoba</taxon>
        <taxon>Euglenozoa</taxon>
        <taxon>Kinetoplastea</taxon>
        <taxon>Metakinetoplastina</taxon>
        <taxon>Trypanosomatida</taxon>
        <taxon>Trypanosomatidae</taxon>
        <taxon>Leishmaniinae</taxon>
        <taxon>Leptomonas</taxon>
    </lineage>
</organism>
<name>A0A0M9FXR4_LEPPY</name>
<evidence type="ECO:0008006" key="4">
    <source>
        <dbReference type="Google" id="ProtNLM"/>
    </source>
</evidence>